<feature type="domain" description="Rho-GAP" evidence="3">
    <location>
        <begin position="304"/>
        <end position="493"/>
    </location>
</feature>
<evidence type="ECO:0000259" key="3">
    <source>
        <dbReference type="PROSITE" id="PS50238"/>
    </source>
</evidence>
<dbReference type="InterPro" id="IPR036865">
    <property type="entry name" value="CRAL-TRIO_dom_sf"/>
</dbReference>
<dbReference type="InterPro" id="IPR000198">
    <property type="entry name" value="RhoGAP_dom"/>
</dbReference>
<dbReference type="PANTHER" id="PTHR45808">
    <property type="entry name" value="RHO GTPASE-ACTIVATING PROTEIN 68F"/>
    <property type="match status" value="1"/>
</dbReference>
<evidence type="ECO:0000313" key="4">
    <source>
        <dbReference type="EMBL" id="MBW68963.1"/>
    </source>
</evidence>
<proteinExistence type="predicted"/>
<dbReference type="EMBL" id="GGFL01004785">
    <property type="protein sequence ID" value="MBW68963.1"/>
    <property type="molecule type" value="Transcribed_RNA"/>
</dbReference>
<dbReference type="GeneID" id="125954715"/>
<dbReference type="InterPro" id="IPR001251">
    <property type="entry name" value="CRAL-TRIO_dom"/>
</dbReference>
<dbReference type="Gene3D" id="3.40.525.10">
    <property type="entry name" value="CRAL-TRIO lipid binding domain"/>
    <property type="match status" value="1"/>
</dbReference>
<dbReference type="RefSeq" id="XP_049541187.1">
    <property type="nucleotide sequence ID" value="XM_049685230.1"/>
</dbReference>
<dbReference type="CTD" id="39385"/>
<dbReference type="VEuPathDB" id="VectorBase:ADAC002424"/>
<evidence type="ECO:0000256" key="1">
    <source>
        <dbReference type="SAM" id="MobiDB-lite"/>
    </source>
</evidence>
<name>A0A2M4CUG8_ANODA</name>
<protein>
    <submittedName>
        <fullName evidence="4">Putative cdc42 rho gtpase-activating protein</fullName>
    </submittedName>
</protein>
<feature type="region of interest" description="Disordered" evidence="1">
    <location>
        <begin position="1"/>
        <end position="30"/>
    </location>
</feature>
<dbReference type="GO" id="GO:0007264">
    <property type="term" value="P:small GTPase-mediated signal transduction"/>
    <property type="evidence" value="ECO:0007669"/>
    <property type="project" value="TreeGrafter"/>
</dbReference>
<dbReference type="GO" id="GO:2001136">
    <property type="term" value="P:negative regulation of endocytic recycling"/>
    <property type="evidence" value="ECO:0007669"/>
    <property type="project" value="TreeGrafter"/>
</dbReference>
<dbReference type="RefSeq" id="XP_049541189.1">
    <property type="nucleotide sequence ID" value="XM_049685232.1"/>
</dbReference>
<dbReference type="PROSITE" id="PS50238">
    <property type="entry name" value="RHOGAP"/>
    <property type="match status" value="1"/>
</dbReference>
<dbReference type="SMART" id="SM00516">
    <property type="entry name" value="SEC14"/>
    <property type="match status" value="1"/>
</dbReference>
<dbReference type="GO" id="GO:0005096">
    <property type="term" value="F:GTPase activator activity"/>
    <property type="evidence" value="ECO:0007669"/>
    <property type="project" value="TreeGrafter"/>
</dbReference>
<organism evidence="4">
    <name type="scientific">Anopheles darlingi</name>
    <name type="common">Mosquito</name>
    <dbReference type="NCBI Taxonomy" id="43151"/>
    <lineage>
        <taxon>Eukaryota</taxon>
        <taxon>Metazoa</taxon>
        <taxon>Ecdysozoa</taxon>
        <taxon>Arthropoda</taxon>
        <taxon>Hexapoda</taxon>
        <taxon>Insecta</taxon>
        <taxon>Pterygota</taxon>
        <taxon>Neoptera</taxon>
        <taxon>Endopterygota</taxon>
        <taxon>Diptera</taxon>
        <taxon>Nematocera</taxon>
        <taxon>Culicoidea</taxon>
        <taxon>Culicidae</taxon>
        <taxon>Anophelinae</taxon>
        <taxon>Anopheles</taxon>
    </lineage>
</organism>
<dbReference type="RefSeq" id="XP_049541188.1">
    <property type="nucleotide sequence ID" value="XM_049685231.1"/>
</dbReference>
<reference evidence="4" key="1">
    <citation type="submission" date="2018-01" db="EMBL/GenBank/DDBJ databases">
        <title>An insight into the sialome of Amazonian anophelines.</title>
        <authorList>
            <person name="Ribeiro J.M."/>
            <person name="Scarpassa V."/>
            <person name="Calvo E."/>
        </authorList>
    </citation>
    <scope>NUCLEOTIDE SEQUENCE</scope>
</reference>
<dbReference type="SUPFAM" id="SSF52087">
    <property type="entry name" value="CRAL/TRIO domain"/>
    <property type="match status" value="1"/>
</dbReference>
<dbReference type="SMART" id="SM00324">
    <property type="entry name" value="RhoGAP"/>
    <property type="match status" value="1"/>
</dbReference>
<feature type="region of interest" description="Disordered" evidence="1">
    <location>
        <begin position="271"/>
        <end position="296"/>
    </location>
</feature>
<dbReference type="InterPro" id="IPR008936">
    <property type="entry name" value="Rho_GTPase_activation_prot"/>
</dbReference>
<dbReference type="SUPFAM" id="SSF48350">
    <property type="entry name" value="GTPase activation domain, GAP"/>
    <property type="match status" value="1"/>
</dbReference>
<dbReference type="Pfam" id="PF13716">
    <property type="entry name" value="CRAL_TRIO_2"/>
    <property type="match status" value="1"/>
</dbReference>
<accession>A0A2M4CUG8</accession>
<dbReference type="VEuPathDB" id="VectorBase:ADAR2_010614"/>
<dbReference type="Pfam" id="PF00620">
    <property type="entry name" value="RhoGAP"/>
    <property type="match status" value="1"/>
</dbReference>
<dbReference type="PANTHER" id="PTHR45808:SF2">
    <property type="entry name" value="RHO GTPASE-ACTIVATING PROTEIN 68F"/>
    <property type="match status" value="1"/>
</dbReference>
<dbReference type="Gene3D" id="1.10.555.10">
    <property type="entry name" value="Rho GTPase activation protein"/>
    <property type="match status" value="1"/>
</dbReference>
<dbReference type="PROSITE" id="PS50191">
    <property type="entry name" value="CRAL_TRIO"/>
    <property type="match status" value="1"/>
</dbReference>
<evidence type="ECO:0000259" key="2">
    <source>
        <dbReference type="PROSITE" id="PS50191"/>
    </source>
</evidence>
<dbReference type="AlphaFoldDB" id="A0A2M4CUG8"/>
<dbReference type="OrthoDB" id="19923at2759"/>
<dbReference type="GO" id="GO:0005737">
    <property type="term" value="C:cytoplasm"/>
    <property type="evidence" value="ECO:0007669"/>
    <property type="project" value="TreeGrafter"/>
</dbReference>
<feature type="compositionally biased region" description="Polar residues" evidence="1">
    <location>
        <begin position="287"/>
        <end position="296"/>
    </location>
</feature>
<feature type="domain" description="CRAL-TRIO" evidence="2">
    <location>
        <begin position="115"/>
        <end position="270"/>
    </location>
</feature>
<dbReference type="CDD" id="cd00170">
    <property type="entry name" value="SEC14"/>
    <property type="match status" value="1"/>
</dbReference>
<sequence>MEPSNTAIIDQPPQVPKGLPIKLPGVPMNPPLIDSTEDPHPSLSDWHDYEPNLEFDDTELSQTAVPEPGATIVFDDTSYAAEFEIPSADEIIATTLEADNYEEQLKMVEPDENAIRKDFKRRKFIEFIGTDKQGQPIIAIYACRLPERKDLNSNIFIDFIIKSMEEFVQNDYILAYFHQGMKDNSKPALQFLWNSYKELDRSFKKNLKKLYVVHPTTFIRMVWFFFKPIISEKFKSKLIYTSSLDELKQSLGLNTLKVPDPVREFDEKINNGTRQRFGPQGKASGHHGSSPSTPTIPKTAQFGVSLRFIIENSACLNCIPPIVRKCVDHLSLPDVVETEGIFRRTGNYTHIKELRAKINAGEEVQLANEDTHVTASLLKTFLRELEEPLLTYELYDDITQFSEWKTEEQRSRNVKQLLRERLPEENYELFKYIVEFLGKIMERKDFNKMTSSNLAIVFGPNLIWPKQEQMSLDEIAPINAFIDYVLQHQDDIYFVDINKKDRGTYD</sequence>